<geneLocation type="plasmid" evidence="2">
    <name>pHNBF16</name>
</geneLocation>
<sequence length="77" mass="8541">MKKLIIALGLVAGSFALAGCGDETHDIPYFKAHQDEMKQVLEECGKQSMDTWSDNCKNAQEADHQIKSDKLFAPSKK</sequence>
<reference evidence="2" key="1">
    <citation type="submission" date="2018-10" db="EMBL/GenBank/DDBJ databases">
        <title>Complete sequence of plasmid pHNBF16.</title>
        <authorList>
            <person name="Liu J.H."/>
            <person name="Huang X."/>
            <person name="Luo J."/>
        </authorList>
    </citation>
    <scope>NUCLEOTIDE SEQUENCE</scope>
    <source>
        <strain evidence="2">6BF16CTX</strain>
        <plasmid evidence="2">pHNBF16</plasmid>
    </source>
</reference>
<dbReference type="PROSITE" id="PS51257">
    <property type="entry name" value="PROKAR_LIPOPROTEIN"/>
    <property type="match status" value="1"/>
</dbReference>
<evidence type="ECO:0000313" key="2">
    <source>
        <dbReference type="EMBL" id="AYU65740.1"/>
    </source>
</evidence>
<keyword evidence="2" id="KW-0614">Plasmid</keyword>
<evidence type="ECO:0008006" key="3">
    <source>
        <dbReference type="Google" id="ProtNLM"/>
    </source>
</evidence>
<feature type="signal peptide" evidence="1">
    <location>
        <begin position="1"/>
        <end position="18"/>
    </location>
</feature>
<name>A0A3G4RJA2_KLEPN</name>
<dbReference type="NCBIfam" id="NF033894">
    <property type="entry name" value="Eex_IncN"/>
    <property type="match status" value="1"/>
</dbReference>
<feature type="chain" id="PRO_5018011438" description="EexN family lipoprotein" evidence="1">
    <location>
        <begin position="19"/>
        <end position="77"/>
    </location>
</feature>
<protein>
    <recommendedName>
        <fullName evidence="3">EexN family lipoprotein</fullName>
    </recommendedName>
</protein>
<dbReference type="EMBL" id="MK079571">
    <property type="protein sequence ID" value="AYU65740.1"/>
    <property type="molecule type" value="Genomic_DNA"/>
</dbReference>
<dbReference type="InterPro" id="IPR047937">
    <property type="entry name" value="Eex_IncN-like"/>
</dbReference>
<organism evidence="2">
    <name type="scientific">Klebsiella pneumoniae</name>
    <dbReference type="NCBI Taxonomy" id="573"/>
    <lineage>
        <taxon>Bacteria</taxon>
        <taxon>Pseudomonadati</taxon>
        <taxon>Pseudomonadota</taxon>
        <taxon>Gammaproteobacteria</taxon>
        <taxon>Enterobacterales</taxon>
        <taxon>Enterobacteriaceae</taxon>
        <taxon>Klebsiella/Raoultella group</taxon>
        <taxon>Klebsiella</taxon>
        <taxon>Klebsiella pneumoniae complex</taxon>
    </lineage>
</organism>
<keyword evidence="1" id="KW-0732">Signal</keyword>
<dbReference type="RefSeq" id="WP_087653608.1">
    <property type="nucleotide sequence ID" value="NZ_JAJHGW010000044.1"/>
</dbReference>
<dbReference type="AlphaFoldDB" id="A0A3G4RJA2"/>
<accession>A0A3G4RJA2</accession>
<proteinExistence type="predicted"/>
<evidence type="ECO:0000256" key="1">
    <source>
        <dbReference type="SAM" id="SignalP"/>
    </source>
</evidence>